<dbReference type="Gene3D" id="3.40.50.300">
    <property type="entry name" value="P-loop containing nucleotide triphosphate hydrolases"/>
    <property type="match status" value="2"/>
</dbReference>
<proteinExistence type="predicted"/>
<feature type="compositionally biased region" description="Basic residues" evidence="1">
    <location>
        <begin position="304"/>
        <end position="317"/>
    </location>
</feature>
<sequence>MNNMSPRRRPNHPRSPAVDPAVHQNNFPDPSSLSLPTLLSSDSAIMSKTAAPPQADDEKKLRVRSKKRVAVWIGFALAITSLSRDGVGSFLRSSLPKAKDVTLDESAWLPATVVETRKGIDIIPAPSSSSSSSSSPACKPHFQLALPGGTWTNASKFKRLYFYHVRKAGGTNLRRYFEKVASHHGLRFDVMEFGMAEDPGSHPDEPTFYVTHLREPVSRSLSHFKYQGRWDCEQLVKNDSYVPTEAIAQKLETWNSEYGHEYDSHHCEYQRDGTPIFRLSTCAVNCYAQWFSGLSCPDLDDGRRKNRSKSGARRRRSNVTTGKRNGGVVPMTRQYEVARAKLFRYNLIVINEMLKHPEYVNAIDRFFGVPGVGNRDVHPWCEVETAYTNKRVPLVVRNETIDRLTKLNEIDVGLYREMTDCSAQGAHDFLSFDATRFESNATLQLDHEAWERMNPGRGYMKPGRAWRSRFDANDGYDVKKDSSESEDETDDLIRYRTPSCRPHFDLALPDGNWTSSIKFKRLYFYHSRKAGGTNLKQYFRKVAKHHGLDFHSDEYVVAEDPGSHEDATFYVTNLREPLSRSISHFKYEGRWDCKQLTANASFVPTEENARTLEEWSENYGRYATHMYPCANVTGERYFKMLTCGVMCYSQWFAGLSCPPYGALPLNEKEREISLIEQYQVAKMKLGRYNLVIISEWLKDPGYVAAVERMFGVPGVAQKKYYPWCEAESHSANEMIPLEIKNETMTKLTQSNRFDSFLYDQYSVCLKYRKKKDFPKWDASRFEMNGKKRMDYEKWERLHPAYRLPKTLKKQKMWLDHPSNRKWRSRLNTT</sequence>
<dbReference type="InterPro" id="IPR027417">
    <property type="entry name" value="P-loop_NTPase"/>
</dbReference>
<reference evidence="3 4" key="1">
    <citation type="submission" date="2024-10" db="EMBL/GenBank/DDBJ databases">
        <title>Updated reference genomes for cyclostephanoid diatoms.</title>
        <authorList>
            <person name="Roberts W.R."/>
            <person name="Alverson A.J."/>
        </authorList>
    </citation>
    <scope>NUCLEOTIDE SEQUENCE [LARGE SCALE GENOMIC DNA]</scope>
    <source>
        <strain evidence="3 4">AJA228-03</strain>
    </source>
</reference>
<name>A0ABD3RVK4_9STRA</name>
<keyword evidence="4" id="KW-1185">Reference proteome</keyword>
<feature type="compositionally biased region" description="Basic residues" evidence="1">
    <location>
        <begin position="1"/>
        <end position="12"/>
    </location>
</feature>
<protein>
    <submittedName>
        <fullName evidence="3">Uncharacterized protein</fullName>
    </submittedName>
</protein>
<feature type="region of interest" description="Disordered" evidence="1">
    <location>
        <begin position="1"/>
        <end position="34"/>
    </location>
</feature>
<keyword evidence="2" id="KW-0472">Membrane</keyword>
<comment type="caution">
    <text evidence="3">The sequence shown here is derived from an EMBL/GenBank/DDBJ whole genome shotgun (WGS) entry which is preliminary data.</text>
</comment>
<evidence type="ECO:0000256" key="1">
    <source>
        <dbReference type="SAM" id="MobiDB-lite"/>
    </source>
</evidence>
<feature type="region of interest" description="Disordered" evidence="1">
    <location>
        <begin position="301"/>
        <end position="326"/>
    </location>
</feature>
<organism evidence="3 4">
    <name type="scientific">Cyclostephanos tholiformis</name>
    <dbReference type="NCBI Taxonomy" id="382380"/>
    <lineage>
        <taxon>Eukaryota</taxon>
        <taxon>Sar</taxon>
        <taxon>Stramenopiles</taxon>
        <taxon>Ochrophyta</taxon>
        <taxon>Bacillariophyta</taxon>
        <taxon>Coscinodiscophyceae</taxon>
        <taxon>Thalassiosirophycidae</taxon>
        <taxon>Stephanodiscales</taxon>
        <taxon>Stephanodiscaceae</taxon>
        <taxon>Cyclostephanos</taxon>
    </lineage>
</organism>
<gene>
    <name evidence="3" type="ORF">ACHAXA_002189</name>
</gene>
<keyword evidence="2" id="KW-1133">Transmembrane helix</keyword>
<dbReference type="Proteomes" id="UP001530377">
    <property type="component" value="Unassembled WGS sequence"/>
</dbReference>
<feature type="transmembrane region" description="Helical" evidence="2">
    <location>
        <begin position="69"/>
        <end position="91"/>
    </location>
</feature>
<dbReference type="EMBL" id="JALLPB020000158">
    <property type="protein sequence ID" value="KAL3816243.1"/>
    <property type="molecule type" value="Genomic_DNA"/>
</dbReference>
<evidence type="ECO:0000256" key="2">
    <source>
        <dbReference type="SAM" id="Phobius"/>
    </source>
</evidence>
<keyword evidence="2" id="KW-0812">Transmembrane</keyword>
<dbReference type="AlphaFoldDB" id="A0ABD3RVK4"/>
<evidence type="ECO:0000313" key="4">
    <source>
        <dbReference type="Proteomes" id="UP001530377"/>
    </source>
</evidence>
<evidence type="ECO:0000313" key="3">
    <source>
        <dbReference type="EMBL" id="KAL3816243.1"/>
    </source>
</evidence>
<accession>A0ABD3RVK4</accession>